<dbReference type="Gene3D" id="1.20.1250.20">
    <property type="entry name" value="MFS general substrate transporter like domains"/>
    <property type="match status" value="1"/>
</dbReference>
<feature type="transmembrane region" description="Helical" evidence="8">
    <location>
        <begin position="297"/>
        <end position="319"/>
    </location>
</feature>
<feature type="transmembrane region" description="Helical" evidence="8">
    <location>
        <begin position="96"/>
        <end position="119"/>
    </location>
</feature>
<dbReference type="Proteomes" id="UP000245368">
    <property type="component" value="Chromosome"/>
</dbReference>
<evidence type="ECO:0000256" key="4">
    <source>
        <dbReference type="ARBA" id="ARBA00022692"/>
    </source>
</evidence>
<evidence type="ECO:0000259" key="9">
    <source>
        <dbReference type="PROSITE" id="PS50850"/>
    </source>
</evidence>
<feature type="domain" description="Major facilitator superfamily (MFS) profile" evidence="9">
    <location>
        <begin position="31"/>
        <end position="480"/>
    </location>
</feature>
<dbReference type="OrthoDB" id="52797at2"/>
<evidence type="ECO:0000256" key="7">
    <source>
        <dbReference type="SAM" id="MobiDB-lite"/>
    </source>
</evidence>
<dbReference type="KEGG" id="dez:DKM44_10330"/>
<dbReference type="AlphaFoldDB" id="A0A2Z3JF34"/>
<dbReference type="FunFam" id="1.20.1720.10:FF:000004">
    <property type="entry name" value="EmrB/QacA family drug resistance transporter"/>
    <property type="match status" value="1"/>
</dbReference>
<feature type="region of interest" description="Disordered" evidence="7">
    <location>
        <begin position="696"/>
        <end position="719"/>
    </location>
</feature>
<feature type="transmembrane region" description="Helical" evidence="8">
    <location>
        <begin position="225"/>
        <end position="247"/>
    </location>
</feature>
<reference evidence="10 11" key="1">
    <citation type="submission" date="2018-05" db="EMBL/GenBank/DDBJ databases">
        <title>Complete Genome Sequence of Deinococcus sp. strain 17bor-2.</title>
        <authorList>
            <person name="Srinivasan S."/>
        </authorList>
    </citation>
    <scope>NUCLEOTIDE SEQUENCE [LARGE SCALE GENOMIC DNA]</scope>
    <source>
        <strain evidence="10 11">17bor-2</strain>
    </source>
</reference>
<feature type="transmembrane region" description="Helical" evidence="8">
    <location>
        <begin position="164"/>
        <end position="182"/>
    </location>
</feature>
<feature type="transmembrane region" description="Helical" evidence="8">
    <location>
        <begin position="139"/>
        <end position="157"/>
    </location>
</feature>
<dbReference type="GO" id="GO:0005886">
    <property type="term" value="C:plasma membrane"/>
    <property type="evidence" value="ECO:0007669"/>
    <property type="project" value="UniProtKB-SubCell"/>
</dbReference>
<evidence type="ECO:0000313" key="10">
    <source>
        <dbReference type="EMBL" id="AWN23575.1"/>
    </source>
</evidence>
<keyword evidence="5 8" id="KW-1133">Transmembrane helix</keyword>
<dbReference type="InterPro" id="IPR036259">
    <property type="entry name" value="MFS_trans_sf"/>
</dbReference>
<sequence length="719" mass="75413">MTQTAPPPNSTNPEDRINYAEVLPHRTKIVILFGTLLSLFLAALDQTIVSTSLPRIIADLNGLNLYSWVTTAYLLASTAMVPIYGKLSDIYGRKPVLLFGITVFLIGSALCGLSGEAFLGNLFGSPMLQLVVFRGLQGFGAAALTSVAFSIIADIFVPAERGRYQGLFGAVFGLSSVIGPLLGGFLTDQISWRWVFYVNLPIGLIAIAFILSKMPRLASGLKPKIDYLGAILVVTFSTPLLLALTFGAEPAYGWTDPRVLWLFAGAALSLVLFLYVESRHESPILPLSLFKNPTFAWGVLARFFIGAAFLGAILFLSLYLVNVQGVSATKAGTATIPLTMGLIFGSILSGQLASRLGVYKPMILVGLVLMMGGFYLLSTLNADTAYGTVIVYMVVLGVGIGPALPLFNLAIQNAVQRWEIGVATSSGQFFQQMGSTIGTAVFGAVLTSGLSSELNTQLAPIKADAPPAIRAQLDAMSKTSSGGGAGRSSFDAGDAKAKADAAIRQGFDDTRALFTRAFRDNDPAALKQLQQSESLPDSFKTQLAAGTPAQQVQSAFNGIYQSIAAAVNSGSAAAVQQIAADPKLPAPLRTQLSTIPPQALANAAARTQILSGIKKGLDAAAAQAGTQAGDQALTGALKGLDTAEQQALAQTNTTLDKVGRAIKVSFANTISHIYLISIFVALLALLSTLPMPNLRLPKKGEGQGGPSGEQRGGLASMEG</sequence>
<keyword evidence="3" id="KW-1003">Cell membrane</keyword>
<feature type="compositionally biased region" description="Gly residues" evidence="7">
    <location>
        <begin position="702"/>
        <end position="711"/>
    </location>
</feature>
<evidence type="ECO:0000256" key="1">
    <source>
        <dbReference type="ARBA" id="ARBA00004651"/>
    </source>
</evidence>
<name>A0A2Z3JF34_9DEIO</name>
<evidence type="ECO:0000256" key="8">
    <source>
        <dbReference type="SAM" id="Phobius"/>
    </source>
</evidence>
<keyword evidence="4 8" id="KW-0812">Transmembrane</keyword>
<protein>
    <submittedName>
        <fullName evidence="10">MFS transporter</fullName>
    </submittedName>
</protein>
<dbReference type="InterPro" id="IPR020846">
    <property type="entry name" value="MFS_dom"/>
</dbReference>
<feature type="transmembrane region" description="Helical" evidence="8">
    <location>
        <begin position="331"/>
        <end position="350"/>
    </location>
</feature>
<dbReference type="InterPro" id="IPR011701">
    <property type="entry name" value="MFS"/>
</dbReference>
<feature type="transmembrane region" description="Helical" evidence="8">
    <location>
        <begin position="259"/>
        <end position="276"/>
    </location>
</feature>
<feature type="transmembrane region" description="Helical" evidence="8">
    <location>
        <begin position="673"/>
        <end position="691"/>
    </location>
</feature>
<evidence type="ECO:0000313" key="11">
    <source>
        <dbReference type="Proteomes" id="UP000245368"/>
    </source>
</evidence>
<organism evidence="10 11">
    <name type="scientific">Deinococcus irradiatisoli</name>
    <dbReference type="NCBI Taxonomy" id="2202254"/>
    <lineage>
        <taxon>Bacteria</taxon>
        <taxon>Thermotogati</taxon>
        <taxon>Deinococcota</taxon>
        <taxon>Deinococci</taxon>
        <taxon>Deinococcales</taxon>
        <taxon>Deinococcaceae</taxon>
        <taxon>Deinococcus</taxon>
    </lineage>
</organism>
<dbReference type="Pfam" id="PF07690">
    <property type="entry name" value="MFS_1"/>
    <property type="match status" value="1"/>
</dbReference>
<dbReference type="CDD" id="cd17502">
    <property type="entry name" value="MFS_Azr1_MDR_like"/>
    <property type="match status" value="1"/>
</dbReference>
<keyword evidence="6 8" id="KW-0472">Membrane</keyword>
<feature type="transmembrane region" description="Helical" evidence="8">
    <location>
        <begin position="65"/>
        <end position="84"/>
    </location>
</feature>
<accession>A0A2Z3JF34</accession>
<dbReference type="InterPro" id="IPR004638">
    <property type="entry name" value="EmrB-like"/>
</dbReference>
<dbReference type="NCBIfam" id="TIGR00711">
    <property type="entry name" value="efflux_EmrB"/>
    <property type="match status" value="1"/>
</dbReference>
<evidence type="ECO:0000256" key="6">
    <source>
        <dbReference type="ARBA" id="ARBA00023136"/>
    </source>
</evidence>
<keyword evidence="11" id="KW-1185">Reference proteome</keyword>
<dbReference type="GO" id="GO:0022857">
    <property type="term" value="F:transmembrane transporter activity"/>
    <property type="evidence" value="ECO:0007669"/>
    <property type="project" value="InterPro"/>
</dbReference>
<evidence type="ECO:0000256" key="3">
    <source>
        <dbReference type="ARBA" id="ARBA00022475"/>
    </source>
</evidence>
<dbReference type="EMBL" id="CP029494">
    <property type="protein sequence ID" value="AWN23575.1"/>
    <property type="molecule type" value="Genomic_DNA"/>
</dbReference>
<feature type="transmembrane region" description="Helical" evidence="8">
    <location>
        <begin position="29"/>
        <end position="53"/>
    </location>
</feature>
<dbReference type="PANTHER" id="PTHR23501:SF197">
    <property type="entry name" value="COMD"/>
    <property type="match status" value="1"/>
</dbReference>
<feature type="transmembrane region" description="Helical" evidence="8">
    <location>
        <begin position="357"/>
        <end position="377"/>
    </location>
</feature>
<dbReference type="PANTHER" id="PTHR23501">
    <property type="entry name" value="MAJOR FACILITATOR SUPERFAMILY"/>
    <property type="match status" value="1"/>
</dbReference>
<dbReference type="RefSeq" id="WP_109827303.1">
    <property type="nucleotide sequence ID" value="NZ_CP029494.1"/>
</dbReference>
<feature type="transmembrane region" description="Helical" evidence="8">
    <location>
        <begin position="389"/>
        <end position="411"/>
    </location>
</feature>
<dbReference type="SUPFAM" id="SSF103473">
    <property type="entry name" value="MFS general substrate transporter"/>
    <property type="match status" value="1"/>
</dbReference>
<feature type="transmembrane region" description="Helical" evidence="8">
    <location>
        <begin position="194"/>
        <end position="213"/>
    </location>
</feature>
<dbReference type="Gene3D" id="1.20.1720.10">
    <property type="entry name" value="Multidrug resistance protein D"/>
    <property type="match status" value="1"/>
</dbReference>
<evidence type="ECO:0000256" key="2">
    <source>
        <dbReference type="ARBA" id="ARBA00022448"/>
    </source>
</evidence>
<proteinExistence type="predicted"/>
<gene>
    <name evidence="10" type="ORF">DKM44_10330</name>
</gene>
<evidence type="ECO:0000256" key="5">
    <source>
        <dbReference type="ARBA" id="ARBA00022989"/>
    </source>
</evidence>
<keyword evidence="2" id="KW-0813">Transport</keyword>
<comment type="subcellular location">
    <subcellularLocation>
        <location evidence="1">Cell membrane</location>
        <topology evidence="1">Multi-pass membrane protein</topology>
    </subcellularLocation>
</comment>
<dbReference type="PROSITE" id="PS50850">
    <property type="entry name" value="MFS"/>
    <property type="match status" value="1"/>
</dbReference>